<gene>
    <name evidence="7" type="primary">LOC116287467</name>
</gene>
<evidence type="ECO:0000256" key="1">
    <source>
        <dbReference type="ARBA" id="ARBA00023015"/>
    </source>
</evidence>
<keyword evidence="6" id="KW-1185">Reference proteome</keyword>
<dbReference type="GO" id="GO:0000981">
    <property type="term" value="F:DNA-binding transcription factor activity, RNA polymerase II-specific"/>
    <property type="evidence" value="ECO:0007669"/>
    <property type="project" value="InterPro"/>
</dbReference>
<sequence>MIQDTMSEFSDLVRWYYNPMQQQQRSEFCPQFLQFNPKEHFKYFATEYGDLPLDTLAVTFGFQTRMFTNKRERWRQQNVNMAFTELRKLLPTYPPDKKLSKVEILRSAVKYIEFLQNVLRNMDLQEIGVKDGQEEMSACSSKYSQTFKDLSSVFPSPGESCSSSSSTNSSLCHEEIG</sequence>
<dbReference type="GO" id="GO:0046983">
    <property type="term" value="F:protein dimerization activity"/>
    <property type="evidence" value="ECO:0007669"/>
    <property type="project" value="InterPro"/>
</dbReference>
<keyword evidence="3" id="KW-0804">Transcription</keyword>
<accession>A0A6P8H3H7</accession>
<feature type="compositionally biased region" description="Low complexity" evidence="4">
    <location>
        <begin position="157"/>
        <end position="170"/>
    </location>
</feature>
<dbReference type="SMART" id="SM00353">
    <property type="entry name" value="HLH"/>
    <property type="match status" value="1"/>
</dbReference>
<dbReference type="InterPro" id="IPR040238">
    <property type="entry name" value="TAL-like"/>
</dbReference>
<dbReference type="GO" id="GO:0000978">
    <property type="term" value="F:RNA polymerase II cis-regulatory region sequence-specific DNA binding"/>
    <property type="evidence" value="ECO:0007669"/>
    <property type="project" value="TreeGrafter"/>
</dbReference>
<feature type="region of interest" description="Disordered" evidence="4">
    <location>
        <begin position="157"/>
        <end position="177"/>
    </location>
</feature>
<dbReference type="PANTHER" id="PTHR13864">
    <property type="entry name" value="T-CELL ACUTE LYMPHOCYTIC LEUKEMIA/STEM CELL LEUKEMIA-RELATED"/>
    <property type="match status" value="1"/>
</dbReference>
<dbReference type="InterPro" id="IPR011598">
    <property type="entry name" value="bHLH_dom"/>
</dbReference>
<name>A0A6P8H3H7_ACTTE</name>
<dbReference type="FunFam" id="4.10.280.10:FF:000015">
    <property type="entry name" value="T-cell acute lymphocytic leukemia 1"/>
    <property type="match status" value="1"/>
</dbReference>
<evidence type="ECO:0000313" key="7">
    <source>
        <dbReference type="RefSeq" id="XP_031550006.1"/>
    </source>
</evidence>
<evidence type="ECO:0000256" key="2">
    <source>
        <dbReference type="ARBA" id="ARBA00023125"/>
    </source>
</evidence>
<keyword evidence="1" id="KW-0805">Transcription regulation</keyword>
<reference evidence="7" key="1">
    <citation type="submission" date="2025-08" db="UniProtKB">
        <authorList>
            <consortium name="RefSeq"/>
        </authorList>
    </citation>
    <scope>IDENTIFICATION</scope>
    <source>
        <tissue evidence="7">Tentacle</tissue>
    </source>
</reference>
<evidence type="ECO:0000259" key="5">
    <source>
        <dbReference type="PROSITE" id="PS50888"/>
    </source>
</evidence>
<dbReference type="OrthoDB" id="10069510at2759"/>
<evidence type="ECO:0000256" key="3">
    <source>
        <dbReference type="ARBA" id="ARBA00023163"/>
    </source>
</evidence>
<dbReference type="PROSITE" id="PS50888">
    <property type="entry name" value="BHLH"/>
    <property type="match status" value="1"/>
</dbReference>
<dbReference type="InterPro" id="IPR036638">
    <property type="entry name" value="HLH_DNA-bd_sf"/>
</dbReference>
<dbReference type="SUPFAM" id="SSF47459">
    <property type="entry name" value="HLH, helix-loop-helix DNA-binding domain"/>
    <property type="match status" value="1"/>
</dbReference>
<dbReference type="Proteomes" id="UP000515163">
    <property type="component" value="Unplaced"/>
</dbReference>
<dbReference type="Gene3D" id="4.10.280.10">
    <property type="entry name" value="Helix-loop-helix DNA-binding domain"/>
    <property type="match status" value="1"/>
</dbReference>
<evidence type="ECO:0000256" key="4">
    <source>
        <dbReference type="SAM" id="MobiDB-lite"/>
    </source>
</evidence>
<evidence type="ECO:0000313" key="6">
    <source>
        <dbReference type="Proteomes" id="UP000515163"/>
    </source>
</evidence>
<dbReference type="PANTHER" id="PTHR13864:SF15">
    <property type="entry name" value="T-CELL ACUTE LYMPHOCYTIC LEUKEMIA PROTEIN 1 HOMOLOG-RELATED"/>
    <property type="match status" value="1"/>
</dbReference>
<protein>
    <submittedName>
        <fullName evidence="7">T-cell acute lymphocytic leukemia protein 1 homolog</fullName>
    </submittedName>
</protein>
<dbReference type="KEGG" id="aten:116287467"/>
<dbReference type="RefSeq" id="XP_031550006.1">
    <property type="nucleotide sequence ID" value="XM_031694146.1"/>
</dbReference>
<dbReference type="CDD" id="cd11413">
    <property type="entry name" value="bHLH_TS_TAL_LYL"/>
    <property type="match status" value="1"/>
</dbReference>
<dbReference type="AlphaFoldDB" id="A0A6P8H3H7"/>
<proteinExistence type="predicted"/>
<dbReference type="GeneID" id="116287467"/>
<dbReference type="Pfam" id="PF00010">
    <property type="entry name" value="HLH"/>
    <property type="match status" value="1"/>
</dbReference>
<dbReference type="InParanoid" id="A0A6P8H3H7"/>
<feature type="domain" description="BHLH" evidence="5">
    <location>
        <begin position="63"/>
        <end position="115"/>
    </location>
</feature>
<keyword evidence="2" id="KW-0238">DNA-binding</keyword>
<organism evidence="6 7">
    <name type="scientific">Actinia tenebrosa</name>
    <name type="common">Australian red waratah sea anemone</name>
    <dbReference type="NCBI Taxonomy" id="6105"/>
    <lineage>
        <taxon>Eukaryota</taxon>
        <taxon>Metazoa</taxon>
        <taxon>Cnidaria</taxon>
        <taxon>Anthozoa</taxon>
        <taxon>Hexacorallia</taxon>
        <taxon>Actiniaria</taxon>
        <taxon>Actiniidae</taxon>
        <taxon>Actinia</taxon>
    </lineage>
</organism>